<evidence type="ECO:0000313" key="1">
    <source>
        <dbReference type="EMBL" id="KAG2567069.1"/>
    </source>
</evidence>
<accession>A0A8T0Q338</accession>
<dbReference type="GO" id="GO:1900034">
    <property type="term" value="P:regulation of cellular response to heat"/>
    <property type="evidence" value="ECO:0007669"/>
    <property type="project" value="InterPro"/>
</dbReference>
<dbReference type="AlphaFoldDB" id="A0A8T0Q338"/>
<sequence>MAPPRLTEYFPEKRNLEDLWLSAFLVGTEWENMDKIKEFNWNFENLEKALEEGGGDFMGRQYMCLEALNVDCPLPPSDKIGINSVQRENEEILPMKAMKMAWVPYVPLEDRLSRIDSLKTKIFTLGCTQRRSALKHLKTERVKKFDYCMPYYMPLQPIEDQDDTVINFLYPLEPPMTLTGKWMIMRILLIRKSDDDLPEDEKEKFKAKEARKKAIGDMDPKKKEAFENIKFYKFYPVKTPETPDVDSVKSKYINRYYLNAHYLI</sequence>
<dbReference type="EMBL" id="CM029050">
    <property type="protein sequence ID" value="KAG2567069.1"/>
    <property type="molecule type" value="Genomic_DNA"/>
</dbReference>
<evidence type="ECO:0000313" key="2">
    <source>
        <dbReference type="Proteomes" id="UP000823388"/>
    </source>
</evidence>
<comment type="caution">
    <text evidence="1">The sequence shown here is derived from an EMBL/GenBank/DDBJ whole genome shotgun (WGS) entry which is preliminary data.</text>
</comment>
<name>A0A8T0Q338_PANVG</name>
<dbReference type="Gene3D" id="6.10.250.2770">
    <property type="match status" value="1"/>
</dbReference>
<keyword evidence="2" id="KW-1185">Reference proteome</keyword>
<dbReference type="Proteomes" id="UP000823388">
    <property type="component" value="Chromosome 7N"/>
</dbReference>
<proteinExistence type="predicted"/>
<protein>
    <submittedName>
        <fullName evidence="1">Uncharacterized protein</fullName>
    </submittedName>
</protein>
<organism evidence="1 2">
    <name type="scientific">Panicum virgatum</name>
    <name type="common">Blackwell switchgrass</name>
    <dbReference type="NCBI Taxonomy" id="38727"/>
    <lineage>
        <taxon>Eukaryota</taxon>
        <taxon>Viridiplantae</taxon>
        <taxon>Streptophyta</taxon>
        <taxon>Embryophyta</taxon>
        <taxon>Tracheophyta</taxon>
        <taxon>Spermatophyta</taxon>
        <taxon>Magnoliopsida</taxon>
        <taxon>Liliopsida</taxon>
        <taxon>Poales</taxon>
        <taxon>Poaceae</taxon>
        <taxon>PACMAD clade</taxon>
        <taxon>Panicoideae</taxon>
        <taxon>Panicodae</taxon>
        <taxon>Paniceae</taxon>
        <taxon>Panicinae</taxon>
        <taxon>Panicum</taxon>
        <taxon>Panicum sect. Hiantes</taxon>
    </lineage>
</organism>
<dbReference type="PANTHER" id="PTHR33704">
    <property type="entry name" value="PROTEIN HEAT INTOLERANT 4-RELATED"/>
    <property type="match status" value="1"/>
</dbReference>
<reference evidence="1" key="1">
    <citation type="submission" date="2020-05" db="EMBL/GenBank/DDBJ databases">
        <title>WGS assembly of Panicum virgatum.</title>
        <authorList>
            <person name="Lovell J.T."/>
            <person name="Jenkins J."/>
            <person name="Shu S."/>
            <person name="Juenger T.E."/>
            <person name="Schmutz J."/>
        </authorList>
    </citation>
    <scope>NUCLEOTIDE SEQUENCE</scope>
    <source>
        <strain evidence="1">AP13</strain>
    </source>
</reference>
<dbReference type="InterPro" id="IPR039313">
    <property type="entry name" value="HIT4"/>
</dbReference>
<dbReference type="PANTHER" id="PTHR33704:SF1">
    <property type="entry name" value="PROTEIN HEAT INTOLERANT 4-RELATED"/>
    <property type="match status" value="1"/>
</dbReference>
<gene>
    <name evidence="1" type="ORF">PVAP13_7NG223200</name>
</gene>